<dbReference type="InterPro" id="IPR003018">
    <property type="entry name" value="GAF"/>
</dbReference>
<evidence type="ECO:0000256" key="3">
    <source>
        <dbReference type="ARBA" id="ARBA00022553"/>
    </source>
</evidence>
<dbReference type="GO" id="GO:0000155">
    <property type="term" value="F:phosphorelay sensor kinase activity"/>
    <property type="evidence" value="ECO:0007669"/>
    <property type="project" value="InterPro"/>
</dbReference>
<dbReference type="Pfam" id="PF08668">
    <property type="entry name" value="HDOD"/>
    <property type="match status" value="1"/>
</dbReference>
<dbReference type="Gene3D" id="3.30.450.40">
    <property type="match status" value="1"/>
</dbReference>
<keyword evidence="3" id="KW-0597">Phosphoprotein</keyword>
<dbReference type="Gene3D" id="1.10.3210.10">
    <property type="entry name" value="Hypothetical protein af1432"/>
    <property type="match status" value="1"/>
</dbReference>
<accession>A0A809S9J3</accession>
<organism evidence="6 7">
    <name type="scientific">Sulfuriferula nivalis</name>
    <dbReference type="NCBI Taxonomy" id="2675298"/>
    <lineage>
        <taxon>Bacteria</taxon>
        <taxon>Pseudomonadati</taxon>
        <taxon>Pseudomonadota</taxon>
        <taxon>Betaproteobacteria</taxon>
        <taxon>Nitrosomonadales</taxon>
        <taxon>Sulfuricellaceae</taxon>
        <taxon>Sulfuriferula</taxon>
    </lineage>
</organism>
<dbReference type="Pfam" id="PF01590">
    <property type="entry name" value="GAF"/>
    <property type="match status" value="1"/>
</dbReference>
<dbReference type="PANTHER" id="PTHR33525:SF3">
    <property type="entry name" value="RIBONUCLEASE Y"/>
    <property type="match status" value="1"/>
</dbReference>
<proteinExistence type="predicted"/>
<dbReference type="InterPro" id="IPR003594">
    <property type="entry name" value="HATPase_dom"/>
</dbReference>
<dbReference type="EMBL" id="AP021881">
    <property type="protein sequence ID" value="BBP00972.1"/>
    <property type="molecule type" value="Genomic_DNA"/>
</dbReference>
<name>A0A809S9J3_9PROT</name>
<dbReference type="InterPro" id="IPR003661">
    <property type="entry name" value="HisK_dim/P_dom"/>
</dbReference>
<dbReference type="InterPro" id="IPR013976">
    <property type="entry name" value="HDOD"/>
</dbReference>
<evidence type="ECO:0000313" key="6">
    <source>
        <dbReference type="EMBL" id="BBP00972.1"/>
    </source>
</evidence>
<dbReference type="PROSITE" id="PS50109">
    <property type="entry name" value="HIS_KIN"/>
    <property type="match status" value="1"/>
</dbReference>
<dbReference type="Pfam" id="PF02518">
    <property type="entry name" value="HATPase_c"/>
    <property type="match status" value="1"/>
</dbReference>
<dbReference type="RefSeq" id="WP_162084807.1">
    <property type="nucleotide sequence ID" value="NZ_AP021881.1"/>
</dbReference>
<dbReference type="AlphaFoldDB" id="A0A809S9J3"/>
<feature type="domain" description="HDOD" evidence="5">
    <location>
        <begin position="17"/>
        <end position="212"/>
    </location>
</feature>
<dbReference type="SUPFAM" id="SSF109604">
    <property type="entry name" value="HD-domain/PDEase-like"/>
    <property type="match status" value="1"/>
</dbReference>
<dbReference type="PROSITE" id="PS51833">
    <property type="entry name" value="HDOD"/>
    <property type="match status" value="1"/>
</dbReference>
<evidence type="ECO:0000259" key="4">
    <source>
        <dbReference type="PROSITE" id="PS50109"/>
    </source>
</evidence>
<dbReference type="SUPFAM" id="SSF47384">
    <property type="entry name" value="Homodimeric domain of signal transducing histidine kinase"/>
    <property type="match status" value="1"/>
</dbReference>
<dbReference type="InterPro" id="IPR052340">
    <property type="entry name" value="RNase_Y/CdgJ"/>
</dbReference>
<dbReference type="Gene3D" id="1.10.287.130">
    <property type="match status" value="1"/>
</dbReference>
<dbReference type="EC" id="2.7.13.3" evidence="2"/>
<reference evidence="7" key="1">
    <citation type="submission" date="2019-11" db="EMBL/GenBank/DDBJ databases">
        <title>Isolation and characterization of a novel species in the genus Sulfuriferula.</title>
        <authorList>
            <person name="Mochizuki J."/>
            <person name="Kojima H."/>
            <person name="Fukui M."/>
        </authorList>
    </citation>
    <scope>NUCLEOTIDE SEQUENCE [LARGE SCALE GENOMIC DNA]</scope>
    <source>
        <strain evidence="7">SGTM</strain>
    </source>
</reference>
<keyword evidence="7" id="KW-1185">Reference proteome</keyword>
<dbReference type="InterPro" id="IPR005467">
    <property type="entry name" value="His_kinase_dom"/>
</dbReference>
<dbReference type="KEGG" id="sniv:SFSGTM_16800"/>
<dbReference type="SMART" id="SM00387">
    <property type="entry name" value="HATPase_c"/>
    <property type="match status" value="1"/>
</dbReference>
<dbReference type="InterPro" id="IPR036097">
    <property type="entry name" value="HisK_dim/P_sf"/>
</dbReference>
<evidence type="ECO:0000313" key="7">
    <source>
        <dbReference type="Proteomes" id="UP000463939"/>
    </source>
</evidence>
<dbReference type="InterPro" id="IPR004358">
    <property type="entry name" value="Sig_transdc_His_kin-like_C"/>
</dbReference>
<dbReference type="PANTHER" id="PTHR33525">
    <property type="match status" value="1"/>
</dbReference>
<dbReference type="CDD" id="cd00082">
    <property type="entry name" value="HisKA"/>
    <property type="match status" value="1"/>
</dbReference>
<dbReference type="SUPFAM" id="SSF55874">
    <property type="entry name" value="ATPase domain of HSP90 chaperone/DNA topoisomerase II/histidine kinase"/>
    <property type="match status" value="1"/>
</dbReference>
<comment type="catalytic activity">
    <reaction evidence="1">
        <text>ATP + protein L-histidine = ADP + protein N-phospho-L-histidine.</text>
        <dbReference type="EC" id="2.7.13.3"/>
    </reaction>
</comment>
<gene>
    <name evidence="6" type="ORF">SFSGTM_16800</name>
</gene>
<dbReference type="Proteomes" id="UP000463939">
    <property type="component" value="Chromosome"/>
</dbReference>
<protein>
    <recommendedName>
        <fullName evidence="2">histidine kinase</fullName>
        <ecNumber evidence="2">2.7.13.3</ecNumber>
    </recommendedName>
</protein>
<sequence>MKPVTTQLMQTLEITNLPSLPHVLLRVLDICNRDSASLKAIADILSQDAALTAKVFGASSTAQFSRHKKLTTLEQTLTLLGLDMVKTIAISSSFYQVFNNLNISPGFDLKTFWTRSLSSAVLSKLIAEEVEYPHIEEAYLTGLLLNIGQLVLWSNFPKQYASLLTNKIDDLALLAQESEQLGNNHCEVGAWLVNKWNLNSFMADAVLYHHMPQDKITDAQQLIQITHVANNLVALRDTDAAIQFAAGEQILGVSPARFQSILDESKTLVGKVAKSLGIEIDTLESTEQDNMRQQKMQLAVELRDIVLIGRNPLGTGSGNTLEETLASIQRSVQILFGIQDLAFFLPDPQGKTLKGECLTGHCTMLNEIRIPLNKKNSIITNAFFSNTPTTSFTPAADPKNPSIPDEQVTRLMQTEGFYCQPMFTQNKVVGIMIFGLNQTQLSYVKKQQKLMSMFAQEAAQAIAALNAFNEQEARIKSEVLAASRTHAMKIMHETNNPLSIIQNYIQLLGIKLPKEDPAQEDLKIIKQEIDRVTRLCQAITTDVEFNPKQKLNVNDVIHNLYRILLEPLFALHQVTVQTQLDPALPTIMVNKDKLIQVLINLMKNAAEAMQNGGTLLIVTRVNTMRNGTEYIEISIKDDGPGIPADVMENLYQPITTDKGTRHAGLGLSIVRNIIDELGGKIFCQSNEVSGTIFQVLLPLSRKIGIKP</sequence>
<evidence type="ECO:0000256" key="1">
    <source>
        <dbReference type="ARBA" id="ARBA00000085"/>
    </source>
</evidence>
<dbReference type="InterPro" id="IPR036890">
    <property type="entry name" value="HATPase_C_sf"/>
</dbReference>
<dbReference type="SUPFAM" id="SSF55781">
    <property type="entry name" value="GAF domain-like"/>
    <property type="match status" value="1"/>
</dbReference>
<feature type="domain" description="Histidine kinase" evidence="4">
    <location>
        <begin position="489"/>
        <end position="701"/>
    </location>
</feature>
<dbReference type="SMART" id="SM00065">
    <property type="entry name" value="GAF"/>
    <property type="match status" value="1"/>
</dbReference>
<evidence type="ECO:0000259" key="5">
    <source>
        <dbReference type="PROSITE" id="PS51833"/>
    </source>
</evidence>
<dbReference type="Gene3D" id="3.30.565.10">
    <property type="entry name" value="Histidine kinase-like ATPase, C-terminal domain"/>
    <property type="match status" value="1"/>
</dbReference>
<dbReference type="CDD" id="cd00075">
    <property type="entry name" value="HATPase"/>
    <property type="match status" value="1"/>
</dbReference>
<dbReference type="Pfam" id="PF00512">
    <property type="entry name" value="HisKA"/>
    <property type="match status" value="1"/>
</dbReference>
<dbReference type="PRINTS" id="PR00344">
    <property type="entry name" value="BCTRLSENSOR"/>
</dbReference>
<dbReference type="InterPro" id="IPR029016">
    <property type="entry name" value="GAF-like_dom_sf"/>
</dbReference>
<evidence type="ECO:0000256" key="2">
    <source>
        <dbReference type="ARBA" id="ARBA00012438"/>
    </source>
</evidence>